<reference evidence="4" key="1">
    <citation type="submission" date="2021-08" db="EMBL/GenBank/DDBJ databases">
        <title>WGS assembly of Ceratopteris richardii.</title>
        <authorList>
            <person name="Marchant D.B."/>
            <person name="Chen G."/>
            <person name="Jenkins J."/>
            <person name="Shu S."/>
            <person name="Leebens-Mack J."/>
            <person name="Grimwood J."/>
            <person name="Schmutz J."/>
            <person name="Soltis P."/>
            <person name="Soltis D."/>
            <person name="Chen Z.-H."/>
        </authorList>
    </citation>
    <scope>NUCLEOTIDE SEQUENCE</scope>
    <source>
        <strain evidence="4">Whitten #5841</strain>
        <tissue evidence="4">Leaf</tissue>
    </source>
</reference>
<dbReference type="InterPro" id="IPR029058">
    <property type="entry name" value="AB_hydrolase_fold"/>
</dbReference>
<sequence>MGILGALAASNGTNFAGLLDGQSSYKNFDRHQNSPDAQLMSQKIRICGLLDSSGSPSEMALSALQLVQQGFCTLKVKVARRVSPVEDAAVLLAIRKAVGPKVHLRADANQRWTLAQALEFASAVQGCGLQYLEEPVKNRYDLVKFCKETGLPVAVDESIDKNVEDLHEYFSDLRLAAVVIKPSSVGGFERAAMIVKWAQRNGMLAIISSAFESSVGLAIYAQFSMFVDAQHMKSISMTDNYKSSTWSNVIISPVAHGLGTYMWLQDDVVLENRFSVQRRENGVEVSMEDCERVIQNLVFNRETVDVHSNNVVSLHSGTHLVNSAASEFRFHVMDTHTTSETDSKLPVLVFLHGFLGNCRDWMPIMQALSVSHRCISVDLPGHGKTCLERERISNGALITADPFSMESIANAINTLLSKLTAKKVILVGYSMGARLALYMALRSNQKVCAAVIISGSPGLERQSDRRVRAIQDSALAVILQEAGLQSFVDDWYQKPMWKSLRSHPQFVSLKASRTQHVDVKSLAKILCSMSLGRQPSLWKDLADPPVPLLFVAGKNDEKFVGLAHKMYNTIDSQKLRKSATLEEVCSECACLRLEQQPKYYQIESGLSCHDTQKGSVESEETRRFLLEEALVLQSDKFAKRECKNCKFVNLLRLDKTGHSVHVENPCLLINGISKFVTQFMQTSKQEPKG</sequence>
<organism evidence="4 5">
    <name type="scientific">Ceratopteris richardii</name>
    <name type="common">Triangle waterfern</name>
    <dbReference type="NCBI Taxonomy" id="49495"/>
    <lineage>
        <taxon>Eukaryota</taxon>
        <taxon>Viridiplantae</taxon>
        <taxon>Streptophyta</taxon>
        <taxon>Embryophyta</taxon>
        <taxon>Tracheophyta</taxon>
        <taxon>Polypodiopsida</taxon>
        <taxon>Polypodiidae</taxon>
        <taxon>Polypodiales</taxon>
        <taxon>Pteridineae</taxon>
        <taxon>Pteridaceae</taxon>
        <taxon>Parkerioideae</taxon>
        <taxon>Ceratopteris</taxon>
    </lineage>
</organism>
<dbReference type="AlphaFoldDB" id="A0A8T2SAR9"/>
<name>A0A8T2SAR9_CERRI</name>
<keyword evidence="1" id="KW-0474">Menaquinone biosynthesis</keyword>
<comment type="caution">
    <text evidence="4">The sequence shown here is derived from an EMBL/GenBank/DDBJ whole genome shotgun (WGS) entry which is preliminary data.</text>
</comment>
<dbReference type="Gene3D" id="3.20.20.120">
    <property type="entry name" value="Enolase-like C-terminal domain"/>
    <property type="match status" value="1"/>
</dbReference>
<dbReference type="Pfam" id="PF00561">
    <property type="entry name" value="Abhydrolase_1"/>
    <property type="match status" value="1"/>
</dbReference>
<evidence type="ECO:0000313" key="5">
    <source>
        <dbReference type="Proteomes" id="UP000825935"/>
    </source>
</evidence>
<feature type="domain" description="Mandelate racemase/muconate lactonizing enzyme C-terminal" evidence="3">
    <location>
        <begin position="56"/>
        <end position="152"/>
    </location>
</feature>
<dbReference type="InterPro" id="IPR029065">
    <property type="entry name" value="Enolase_C-like"/>
</dbReference>
<dbReference type="PANTHER" id="PTHR42916">
    <property type="entry name" value="2-SUCCINYL-5-ENOLPYRUVYL-6-HYDROXY-3-CYCLOHEXENE-1-CARBOXYLATE SYNTHASE"/>
    <property type="match status" value="1"/>
</dbReference>
<evidence type="ECO:0000256" key="2">
    <source>
        <dbReference type="ARBA" id="ARBA00023239"/>
    </source>
</evidence>
<dbReference type="SFLD" id="SFLDF00009">
    <property type="entry name" value="o-succinylbenzoate_synthase"/>
    <property type="match status" value="1"/>
</dbReference>
<dbReference type="GO" id="GO:0009234">
    <property type="term" value="P:menaquinone biosynthetic process"/>
    <property type="evidence" value="ECO:0007669"/>
    <property type="project" value="UniProtKB-KW"/>
</dbReference>
<dbReference type="SMART" id="SM00922">
    <property type="entry name" value="MR_MLE"/>
    <property type="match status" value="1"/>
</dbReference>
<dbReference type="SFLD" id="SFLDG00180">
    <property type="entry name" value="muconate_cycloisomerase"/>
    <property type="match status" value="1"/>
</dbReference>
<dbReference type="HAMAP" id="MF_01660">
    <property type="entry name" value="MenH"/>
    <property type="match status" value="1"/>
</dbReference>
<dbReference type="InterPro" id="IPR000073">
    <property type="entry name" value="AB_hydrolase_1"/>
</dbReference>
<dbReference type="GO" id="GO:0070205">
    <property type="term" value="F:2-succinyl-6-hydroxy-2,4-cyclohexadiene-1-carboxylate synthase activity"/>
    <property type="evidence" value="ECO:0007669"/>
    <property type="project" value="InterPro"/>
</dbReference>
<dbReference type="Proteomes" id="UP000825935">
    <property type="component" value="Chromosome 21"/>
</dbReference>
<dbReference type="OrthoDB" id="8119704at2759"/>
<dbReference type="SUPFAM" id="SSF53474">
    <property type="entry name" value="alpha/beta-Hydrolases"/>
    <property type="match status" value="1"/>
</dbReference>
<dbReference type="PANTHER" id="PTHR42916:SF1">
    <property type="entry name" value="PROTEIN PHYLLO, CHLOROPLASTIC"/>
    <property type="match status" value="1"/>
</dbReference>
<keyword evidence="5" id="KW-1185">Reference proteome</keyword>
<dbReference type="SUPFAM" id="SSF51604">
    <property type="entry name" value="Enolase C-terminal domain-like"/>
    <property type="match status" value="1"/>
</dbReference>
<protein>
    <recommendedName>
        <fullName evidence="3">Mandelate racemase/muconate lactonizing enzyme C-terminal domain-containing protein</fullName>
    </recommendedName>
</protein>
<dbReference type="Pfam" id="PF13378">
    <property type="entry name" value="MR_MLE_C"/>
    <property type="match status" value="1"/>
</dbReference>
<dbReference type="PROSITE" id="PS00909">
    <property type="entry name" value="MR_MLE_2"/>
    <property type="match status" value="1"/>
</dbReference>
<dbReference type="GO" id="GO:0009063">
    <property type="term" value="P:amino acid catabolic process"/>
    <property type="evidence" value="ECO:0007669"/>
    <property type="project" value="InterPro"/>
</dbReference>
<dbReference type="EMBL" id="CM035426">
    <property type="protein sequence ID" value="KAH7315795.1"/>
    <property type="molecule type" value="Genomic_DNA"/>
</dbReference>
<evidence type="ECO:0000313" key="4">
    <source>
        <dbReference type="EMBL" id="KAH7315795.1"/>
    </source>
</evidence>
<dbReference type="InterPro" id="IPR018110">
    <property type="entry name" value="Mandel_Rmase/mucon_lact_enz_CS"/>
</dbReference>
<dbReference type="InterPro" id="IPR022485">
    <property type="entry name" value="SHCHC_synthase_MenH"/>
</dbReference>
<dbReference type="InterPro" id="IPR013342">
    <property type="entry name" value="Mandelate_racemase_C"/>
</dbReference>
<gene>
    <name evidence="4" type="ORF">KP509_21G066000</name>
</gene>
<dbReference type="InterPro" id="IPR036849">
    <property type="entry name" value="Enolase-like_C_sf"/>
</dbReference>
<dbReference type="SFLD" id="SFLDS00001">
    <property type="entry name" value="Enolase"/>
    <property type="match status" value="1"/>
</dbReference>
<dbReference type="Gene3D" id="3.40.50.1820">
    <property type="entry name" value="alpha/beta hydrolase"/>
    <property type="match status" value="1"/>
</dbReference>
<proteinExistence type="inferred from homology"/>
<evidence type="ECO:0000259" key="3">
    <source>
        <dbReference type="SMART" id="SM00922"/>
    </source>
</evidence>
<evidence type="ECO:0000256" key="1">
    <source>
        <dbReference type="ARBA" id="ARBA00022428"/>
    </source>
</evidence>
<keyword evidence="2" id="KW-0456">Lyase</keyword>
<accession>A0A8T2SAR9</accession>